<sequence length="568" mass="57829">MSDGSDGSDGDGTLIAGRYRLDSRVGSGAMGVVWRAVDVRLDRTVAVKQLLLPPGLNDTETEKARQRAFREGRIAARLQHPNAISVYNVADHEGHPVLVMEYLPSRSLSDVLGERGTLPPQDVARFGAQVAAALTAAHEAGVIHRDVKPGNVLLADDGTAKITDFGISRAAGDITVTSTGLLAGTPAFLSPETARGAEPGPAADVFSLGATLYAAVEGRPPFENPGNEIAMLHLVASGKVIPPRQAGVLDGPLRAMLHPEPHARPAMADVESSLHAVAEGRPVEPPTLPATPARPATRVDLQPAAVAAVPAPSSPPGAAPGPPAAHTTQHAPHPPSGQPAAPAESRGGWSRARVVTTALAVLAAAAVGILVAELLVSGSGEDDSAGASPPATGASAVTTAAGESQGDSAASQTTTSAQSPPSSPSAESQTASPQELEQAVADYYALLPGDVDQAWERLGPGLREQGKDSYRGFWSGVDQIVISGGPNAVGENTVEVTLDFLMPDGDVIREVHRLGTLARDGQVLIDTDETVSIVDLGAADSGGSGDGEDDGDNDGDEDGDGDGDGDDG</sequence>
<dbReference type="PANTHER" id="PTHR43289">
    <property type="entry name" value="MITOGEN-ACTIVATED PROTEIN KINASE KINASE KINASE 20-RELATED"/>
    <property type="match status" value="1"/>
</dbReference>
<feature type="binding site" evidence="7">
    <location>
        <position position="48"/>
    </location>
    <ligand>
        <name>ATP</name>
        <dbReference type="ChEBI" id="CHEBI:30616"/>
    </ligand>
</feature>
<evidence type="ECO:0000313" key="11">
    <source>
        <dbReference type="Proteomes" id="UP000192591"/>
    </source>
</evidence>
<dbReference type="InterPro" id="IPR000719">
    <property type="entry name" value="Prot_kinase_dom"/>
</dbReference>
<feature type="region of interest" description="Disordered" evidence="8">
    <location>
        <begin position="307"/>
        <end position="348"/>
    </location>
</feature>
<reference evidence="10 11" key="1">
    <citation type="submission" date="2017-02" db="EMBL/GenBank/DDBJ databases">
        <title>Draft genome of Saccharomonospora sp. 154.</title>
        <authorList>
            <person name="Alonso-Carmona G.S."/>
            <person name="De La Haba R."/>
            <person name="Vera-Gargallo B."/>
            <person name="Sandoval-Trujillo A.H."/>
            <person name="Ramirez-Duran N."/>
            <person name="Ventosa A."/>
        </authorList>
    </citation>
    <scope>NUCLEOTIDE SEQUENCE [LARGE SCALE GENOMIC DNA]</scope>
    <source>
        <strain evidence="10 11">LRS4.154</strain>
    </source>
</reference>
<proteinExistence type="predicted"/>
<dbReference type="AlphaFoldDB" id="A0A1V9A999"/>
<feature type="compositionally biased region" description="Low complexity" evidence="8">
    <location>
        <begin position="379"/>
        <end position="434"/>
    </location>
</feature>
<evidence type="ECO:0000256" key="7">
    <source>
        <dbReference type="PROSITE-ProRule" id="PRU10141"/>
    </source>
</evidence>
<feature type="compositionally biased region" description="Acidic residues" evidence="8">
    <location>
        <begin position="546"/>
        <end position="568"/>
    </location>
</feature>
<evidence type="ECO:0000256" key="1">
    <source>
        <dbReference type="ARBA" id="ARBA00012513"/>
    </source>
</evidence>
<dbReference type="Proteomes" id="UP000192591">
    <property type="component" value="Unassembled WGS sequence"/>
</dbReference>
<evidence type="ECO:0000313" key="10">
    <source>
        <dbReference type="EMBL" id="OQO93661.1"/>
    </source>
</evidence>
<evidence type="ECO:0000256" key="5">
    <source>
        <dbReference type="ARBA" id="ARBA00022777"/>
    </source>
</evidence>
<keyword evidence="6 7" id="KW-0067">ATP-binding</keyword>
<dbReference type="PROSITE" id="PS00108">
    <property type="entry name" value="PROTEIN_KINASE_ST"/>
    <property type="match status" value="1"/>
</dbReference>
<dbReference type="GO" id="GO:0004674">
    <property type="term" value="F:protein serine/threonine kinase activity"/>
    <property type="evidence" value="ECO:0007669"/>
    <property type="project" value="UniProtKB-KW"/>
</dbReference>
<comment type="caution">
    <text evidence="10">The sequence shown here is derived from an EMBL/GenBank/DDBJ whole genome shotgun (WGS) entry which is preliminary data.</text>
</comment>
<keyword evidence="4 7" id="KW-0547">Nucleotide-binding</keyword>
<feature type="region of interest" description="Disordered" evidence="8">
    <location>
        <begin position="379"/>
        <end position="435"/>
    </location>
</feature>
<dbReference type="SMART" id="SM00220">
    <property type="entry name" value="S_TKc"/>
    <property type="match status" value="1"/>
</dbReference>
<evidence type="ECO:0000256" key="2">
    <source>
        <dbReference type="ARBA" id="ARBA00022527"/>
    </source>
</evidence>
<feature type="region of interest" description="Disordered" evidence="8">
    <location>
        <begin position="535"/>
        <end position="568"/>
    </location>
</feature>
<protein>
    <recommendedName>
        <fullName evidence="1">non-specific serine/threonine protein kinase</fullName>
        <ecNumber evidence="1">2.7.11.1</ecNumber>
    </recommendedName>
</protein>
<dbReference type="Pfam" id="PF00069">
    <property type="entry name" value="Pkinase"/>
    <property type="match status" value="1"/>
</dbReference>
<keyword evidence="11" id="KW-1185">Reference proteome</keyword>
<keyword evidence="2 10" id="KW-0723">Serine/threonine-protein kinase</keyword>
<accession>A0A1V9A999</accession>
<evidence type="ECO:0000256" key="6">
    <source>
        <dbReference type="ARBA" id="ARBA00022840"/>
    </source>
</evidence>
<gene>
    <name evidence="10" type="ORF">B1813_03730</name>
</gene>
<dbReference type="GO" id="GO:0005524">
    <property type="term" value="F:ATP binding"/>
    <property type="evidence" value="ECO:0007669"/>
    <property type="project" value="UniProtKB-UniRule"/>
</dbReference>
<dbReference type="InterPro" id="IPR011009">
    <property type="entry name" value="Kinase-like_dom_sf"/>
</dbReference>
<feature type="compositionally biased region" description="Pro residues" evidence="8">
    <location>
        <begin position="312"/>
        <end position="323"/>
    </location>
</feature>
<dbReference type="PROSITE" id="PS00107">
    <property type="entry name" value="PROTEIN_KINASE_ATP"/>
    <property type="match status" value="1"/>
</dbReference>
<dbReference type="PANTHER" id="PTHR43289:SF6">
    <property type="entry name" value="SERINE_THREONINE-PROTEIN KINASE NEKL-3"/>
    <property type="match status" value="1"/>
</dbReference>
<dbReference type="STRING" id="1962155.B1813_03730"/>
<dbReference type="Gene3D" id="3.30.200.20">
    <property type="entry name" value="Phosphorylase Kinase, domain 1"/>
    <property type="match status" value="1"/>
</dbReference>
<keyword evidence="3" id="KW-0808">Transferase</keyword>
<dbReference type="EC" id="2.7.11.1" evidence="1"/>
<dbReference type="EMBL" id="MWIH01000003">
    <property type="protein sequence ID" value="OQO93661.1"/>
    <property type="molecule type" value="Genomic_DNA"/>
</dbReference>
<name>A0A1V9A999_SACPI</name>
<organism evidence="10 11">
    <name type="scientific">Saccharomonospora piscinae</name>
    <dbReference type="NCBI Taxonomy" id="687388"/>
    <lineage>
        <taxon>Bacteria</taxon>
        <taxon>Bacillati</taxon>
        <taxon>Actinomycetota</taxon>
        <taxon>Actinomycetes</taxon>
        <taxon>Pseudonocardiales</taxon>
        <taxon>Pseudonocardiaceae</taxon>
        <taxon>Saccharomonospora</taxon>
    </lineage>
</organism>
<evidence type="ECO:0000256" key="3">
    <source>
        <dbReference type="ARBA" id="ARBA00022679"/>
    </source>
</evidence>
<dbReference type="SUPFAM" id="SSF56112">
    <property type="entry name" value="Protein kinase-like (PK-like)"/>
    <property type="match status" value="1"/>
</dbReference>
<keyword evidence="5 10" id="KW-0418">Kinase</keyword>
<evidence type="ECO:0000256" key="8">
    <source>
        <dbReference type="SAM" id="MobiDB-lite"/>
    </source>
</evidence>
<evidence type="ECO:0000259" key="9">
    <source>
        <dbReference type="PROSITE" id="PS50011"/>
    </source>
</evidence>
<dbReference type="CDD" id="cd14014">
    <property type="entry name" value="STKc_PknB_like"/>
    <property type="match status" value="1"/>
</dbReference>
<dbReference type="PROSITE" id="PS50011">
    <property type="entry name" value="PROTEIN_KINASE_DOM"/>
    <property type="match status" value="1"/>
</dbReference>
<dbReference type="InterPro" id="IPR008271">
    <property type="entry name" value="Ser/Thr_kinase_AS"/>
</dbReference>
<feature type="domain" description="Protein kinase" evidence="9">
    <location>
        <begin position="19"/>
        <end position="278"/>
    </location>
</feature>
<dbReference type="Gene3D" id="1.10.510.10">
    <property type="entry name" value="Transferase(Phosphotransferase) domain 1"/>
    <property type="match status" value="1"/>
</dbReference>
<evidence type="ECO:0000256" key="4">
    <source>
        <dbReference type="ARBA" id="ARBA00022741"/>
    </source>
</evidence>
<dbReference type="InterPro" id="IPR017441">
    <property type="entry name" value="Protein_kinase_ATP_BS"/>
</dbReference>